<keyword evidence="1" id="KW-1133">Transmembrane helix</keyword>
<name>A0ABZ2CE76_9BACI</name>
<evidence type="ECO:0000256" key="1">
    <source>
        <dbReference type="SAM" id="Phobius"/>
    </source>
</evidence>
<keyword evidence="1" id="KW-0472">Membrane</keyword>
<dbReference type="EMBL" id="CP137640">
    <property type="protein sequence ID" value="WVX81451.1"/>
    <property type="molecule type" value="Genomic_DNA"/>
</dbReference>
<evidence type="ECO:0000313" key="2">
    <source>
        <dbReference type="EMBL" id="WVX81451.1"/>
    </source>
</evidence>
<evidence type="ECO:0000313" key="3">
    <source>
        <dbReference type="Proteomes" id="UP001357223"/>
    </source>
</evidence>
<keyword evidence="3" id="KW-1185">Reference proteome</keyword>
<gene>
    <name evidence="2" type="ORF">R4Z09_30650</name>
</gene>
<organism evidence="2 3">
    <name type="scientific">Niallia oryzisoli</name>
    <dbReference type="NCBI Taxonomy" id="1737571"/>
    <lineage>
        <taxon>Bacteria</taxon>
        <taxon>Bacillati</taxon>
        <taxon>Bacillota</taxon>
        <taxon>Bacilli</taxon>
        <taxon>Bacillales</taxon>
        <taxon>Bacillaceae</taxon>
        <taxon>Niallia</taxon>
    </lineage>
</organism>
<keyword evidence="1" id="KW-0812">Transmembrane</keyword>
<feature type="transmembrane region" description="Helical" evidence="1">
    <location>
        <begin position="12"/>
        <end position="32"/>
    </location>
</feature>
<protein>
    <submittedName>
        <fullName evidence="2">Ig-like domain-containing protein</fullName>
    </submittedName>
</protein>
<proteinExistence type="predicted"/>
<reference evidence="2 3" key="1">
    <citation type="submission" date="2023-10" db="EMBL/GenBank/DDBJ databases">
        <title>Niallia locisalis sp.nov. isolated from a salt pond sample.</title>
        <authorList>
            <person name="Li X.-J."/>
            <person name="Dong L."/>
        </authorList>
    </citation>
    <scope>NUCLEOTIDE SEQUENCE [LARGE SCALE GENOMIC DNA]</scope>
    <source>
        <strain evidence="2 3">DSM 29761</strain>
    </source>
</reference>
<dbReference type="RefSeq" id="WP_338450379.1">
    <property type="nucleotide sequence ID" value="NZ_CP137640.1"/>
</dbReference>
<sequence>MDIVQSKSNLLFKIIAILVVFPLISNIIFPIYSKAEIVNDPETDYLYINSPIVLEFDNPIEWNKGLSGVYNSNYPNSPIAYNNANSEIVLNDITTGIPVRVAIDLEIDPINQNRLIVQPNSPLDMNKEYQLKINNHFILKDGANGINNLSNQVLPSLSTALEYTFETGFLTFEDLMSGNRKINTIIQDYTPRKIKVTAPKRYVEEMEIIHKRQDLVQGSTTESVTNIDVKVNHGPSPSIIKRIEVTPKKNGVPLQAAKTIDYLNSPSISGIHVYDFGFTRLPDTSGFDFEVVIYDADDNILDKRIIKVPYEQSPTTTIKQKDRFSTANKTYSLYDLMKKPTDLQKLLNENRMNEIKVQVVQN</sequence>
<dbReference type="Proteomes" id="UP001357223">
    <property type="component" value="Chromosome"/>
</dbReference>
<accession>A0ABZ2CE76</accession>